<dbReference type="PANTHER" id="PTHR15362:SF4">
    <property type="entry name" value="CDP-DIACYLGLYCEROL--INOSITOL 3-PHOSPHATIDYLTRANSFERASE"/>
    <property type="match status" value="1"/>
</dbReference>
<evidence type="ECO:0000256" key="5">
    <source>
        <dbReference type="ARBA" id="ARBA00023098"/>
    </source>
</evidence>
<reference evidence="11" key="1">
    <citation type="journal article" date="2023" name="Commun. Biol.">
        <title>Genome analysis of Parmales, the sister group of diatoms, reveals the evolutionary specialization of diatoms from phago-mixotrophs to photoautotrophs.</title>
        <authorList>
            <person name="Ban H."/>
            <person name="Sato S."/>
            <person name="Yoshikawa S."/>
            <person name="Yamada K."/>
            <person name="Nakamura Y."/>
            <person name="Ichinomiya M."/>
            <person name="Sato N."/>
            <person name="Blanc-Mathieu R."/>
            <person name="Endo H."/>
            <person name="Kuwata A."/>
            <person name="Ogata H."/>
        </authorList>
    </citation>
    <scope>NUCLEOTIDE SEQUENCE [LARGE SCALE GENOMIC DNA]</scope>
    <source>
        <strain evidence="11">NIES 3700</strain>
    </source>
</reference>
<evidence type="ECO:0000313" key="10">
    <source>
        <dbReference type="EMBL" id="GMH69811.1"/>
    </source>
</evidence>
<evidence type="ECO:0000256" key="8">
    <source>
        <dbReference type="RuleBase" id="RU003750"/>
    </source>
</evidence>
<dbReference type="GO" id="GO:0003881">
    <property type="term" value="F:CDP-diacylglycerol-inositol 3-phosphatidyltransferase activity"/>
    <property type="evidence" value="ECO:0007669"/>
    <property type="project" value="TreeGrafter"/>
</dbReference>
<evidence type="ECO:0000256" key="7">
    <source>
        <dbReference type="ARBA" id="ARBA00023264"/>
    </source>
</evidence>
<comment type="subcellular location">
    <subcellularLocation>
        <location evidence="1">Membrane</location>
        <topology evidence="1">Multi-pass membrane protein</topology>
    </subcellularLocation>
</comment>
<protein>
    <recommendedName>
        <fullName evidence="12">CDP-diacylglycerol--inositol 3-phosphatidyltransferase</fullName>
    </recommendedName>
</protein>
<dbReference type="Proteomes" id="UP001165122">
    <property type="component" value="Unassembled WGS sequence"/>
</dbReference>
<dbReference type="PANTHER" id="PTHR15362">
    <property type="entry name" value="PHOSPHATIDYLINOSITOL SYNTHASE"/>
    <property type="match status" value="1"/>
</dbReference>
<comment type="caution">
    <text evidence="10">The sequence shown here is derived from an EMBL/GenBank/DDBJ whole genome shotgun (WGS) entry which is preliminary data.</text>
</comment>
<name>A0A9W7AFT4_9STRA</name>
<dbReference type="InterPro" id="IPR048254">
    <property type="entry name" value="CDP_ALCOHOL_P_TRANSF_CS"/>
</dbReference>
<comment type="similarity">
    <text evidence="8">Belongs to the CDP-alcohol phosphatidyltransferase class-I family.</text>
</comment>
<evidence type="ECO:0000256" key="9">
    <source>
        <dbReference type="SAM" id="SignalP"/>
    </source>
</evidence>
<dbReference type="EMBL" id="BRXW01000610">
    <property type="protein sequence ID" value="GMH69811.1"/>
    <property type="molecule type" value="Genomic_DNA"/>
</dbReference>
<dbReference type="PROSITE" id="PS00379">
    <property type="entry name" value="CDP_ALCOHOL_P_TRANSF"/>
    <property type="match status" value="1"/>
</dbReference>
<organism evidence="10 11">
    <name type="scientific">Triparma laevis f. longispina</name>
    <dbReference type="NCBI Taxonomy" id="1714387"/>
    <lineage>
        <taxon>Eukaryota</taxon>
        <taxon>Sar</taxon>
        <taxon>Stramenopiles</taxon>
        <taxon>Ochrophyta</taxon>
        <taxon>Bolidophyceae</taxon>
        <taxon>Parmales</taxon>
        <taxon>Triparmaceae</taxon>
        <taxon>Triparma</taxon>
    </lineage>
</organism>
<feature type="chain" id="PRO_5040770436" description="CDP-diacylglycerol--inositol 3-phosphatidyltransferase" evidence="9">
    <location>
        <begin position="20"/>
        <end position="280"/>
    </location>
</feature>
<keyword evidence="11" id="KW-1185">Reference proteome</keyword>
<evidence type="ECO:0000256" key="3">
    <source>
        <dbReference type="ARBA" id="ARBA00022692"/>
    </source>
</evidence>
<dbReference type="AlphaFoldDB" id="A0A9W7AFT4"/>
<keyword evidence="6" id="KW-0472">Membrane</keyword>
<sequence>MRSPFLLLLIFATLTSTFSLKSPTFVLQTLSTFESTSPDVRSAPPPPQYDNVALTPNQQIVGGGRKLPTWLYVPNLIGYARLLLLFLSLRYALSPHPRPGIFAMLYASSALSDALDGKAARALNQVSNLGGLLDMVTDRLTTSSMLIILTHVYKEYSMLWLSLIGLDVGSHWMFQYYNALRGSHHKTTSTTSTSINPLKRIITYYYSSPIFFAYCCLAPELFYGGLYILGEFDSLEGRGREVLRKFVWYIFMPGTIVKQITNLAQLGEAIKGVDEVEAVV</sequence>
<proteinExistence type="inferred from homology"/>
<feature type="signal peptide" evidence="9">
    <location>
        <begin position="1"/>
        <end position="19"/>
    </location>
</feature>
<dbReference type="GO" id="GO:0016020">
    <property type="term" value="C:membrane"/>
    <property type="evidence" value="ECO:0007669"/>
    <property type="project" value="UniProtKB-SubCell"/>
</dbReference>
<evidence type="ECO:0008006" key="12">
    <source>
        <dbReference type="Google" id="ProtNLM"/>
    </source>
</evidence>
<keyword evidence="4" id="KW-1133">Transmembrane helix</keyword>
<keyword evidence="9" id="KW-0732">Signal</keyword>
<evidence type="ECO:0000313" key="11">
    <source>
        <dbReference type="Proteomes" id="UP001165122"/>
    </source>
</evidence>
<dbReference type="InterPro" id="IPR000462">
    <property type="entry name" value="CDP-OH_P_trans"/>
</dbReference>
<keyword evidence="2 8" id="KW-0808">Transferase</keyword>
<evidence type="ECO:0000256" key="6">
    <source>
        <dbReference type="ARBA" id="ARBA00023136"/>
    </source>
</evidence>
<keyword evidence="7" id="KW-1208">Phospholipid metabolism</keyword>
<dbReference type="GO" id="GO:0006661">
    <property type="term" value="P:phosphatidylinositol biosynthetic process"/>
    <property type="evidence" value="ECO:0007669"/>
    <property type="project" value="TreeGrafter"/>
</dbReference>
<dbReference type="Pfam" id="PF01066">
    <property type="entry name" value="CDP-OH_P_transf"/>
    <property type="match status" value="1"/>
</dbReference>
<evidence type="ECO:0000256" key="2">
    <source>
        <dbReference type="ARBA" id="ARBA00022679"/>
    </source>
</evidence>
<keyword evidence="3" id="KW-0812">Transmembrane</keyword>
<dbReference type="InterPro" id="IPR043130">
    <property type="entry name" value="CDP-OH_PTrfase_TM_dom"/>
</dbReference>
<accession>A0A9W7AFT4</accession>
<dbReference type="Gene3D" id="1.20.120.1760">
    <property type="match status" value="1"/>
</dbReference>
<dbReference type="GO" id="GO:0005794">
    <property type="term" value="C:Golgi apparatus"/>
    <property type="evidence" value="ECO:0007669"/>
    <property type="project" value="TreeGrafter"/>
</dbReference>
<keyword evidence="5" id="KW-0443">Lipid metabolism</keyword>
<gene>
    <name evidence="10" type="ORF">TrLO_g4979</name>
</gene>
<dbReference type="OrthoDB" id="10251079at2759"/>
<evidence type="ECO:0000256" key="4">
    <source>
        <dbReference type="ARBA" id="ARBA00022989"/>
    </source>
</evidence>
<evidence type="ECO:0000256" key="1">
    <source>
        <dbReference type="ARBA" id="ARBA00004141"/>
    </source>
</evidence>